<dbReference type="EMBL" id="JBHSLU010000082">
    <property type="protein sequence ID" value="MFC5508277.1"/>
    <property type="molecule type" value="Genomic_DNA"/>
</dbReference>
<protein>
    <submittedName>
        <fullName evidence="1">Uncharacterized protein</fullName>
    </submittedName>
</protein>
<evidence type="ECO:0000313" key="2">
    <source>
        <dbReference type="Proteomes" id="UP001596060"/>
    </source>
</evidence>
<sequence length="73" mass="8248">MSSTPYFDGVVIDQTDRSAPLELEFGRSSDWQDENLIYLVVDGRPLIMDDATGRQIYRAMMKLGAFLGYDQAP</sequence>
<proteinExistence type="predicted"/>
<dbReference type="RefSeq" id="WP_066723264.1">
    <property type="nucleotide sequence ID" value="NZ_JBHSLU010000082.1"/>
</dbReference>
<comment type="caution">
    <text evidence="1">The sequence shown here is derived from an EMBL/GenBank/DDBJ whole genome shotgun (WGS) entry which is preliminary data.</text>
</comment>
<dbReference type="Proteomes" id="UP001596060">
    <property type="component" value="Unassembled WGS sequence"/>
</dbReference>
<keyword evidence="2" id="KW-1185">Reference proteome</keyword>
<name>A0ABW0P922_9HYPH</name>
<organism evidence="1 2">
    <name type="scientific">Bosea massiliensis</name>
    <dbReference type="NCBI Taxonomy" id="151419"/>
    <lineage>
        <taxon>Bacteria</taxon>
        <taxon>Pseudomonadati</taxon>
        <taxon>Pseudomonadota</taxon>
        <taxon>Alphaproteobacteria</taxon>
        <taxon>Hyphomicrobiales</taxon>
        <taxon>Boseaceae</taxon>
        <taxon>Bosea</taxon>
    </lineage>
</organism>
<accession>A0ABW0P922</accession>
<reference evidence="2" key="1">
    <citation type="journal article" date="2019" name="Int. J. Syst. Evol. Microbiol.">
        <title>The Global Catalogue of Microorganisms (GCM) 10K type strain sequencing project: providing services to taxonomists for standard genome sequencing and annotation.</title>
        <authorList>
            <consortium name="The Broad Institute Genomics Platform"/>
            <consortium name="The Broad Institute Genome Sequencing Center for Infectious Disease"/>
            <person name="Wu L."/>
            <person name="Ma J."/>
        </authorList>
    </citation>
    <scope>NUCLEOTIDE SEQUENCE [LARGE SCALE GENOMIC DNA]</scope>
    <source>
        <strain evidence="2">CCUG 43117</strain>
    </source>
</reference>
<gene>
    <name evidence="1" type="ORF">ACFPN9_23825</name>
</gene>
<evidence type="ECO:0000313" key="1">
    <source>
        <dbReference type="EMBL" id="MFC5508277.1"/>
    </source>
</evidence>